<reference evidence="2 3" key="1">
    <citation type="submission" date="2019-06" db="EMBL/GenBank/DDBJ databases">
        <title>Sequencing the genomes of 1000 actinobacteria strains.</title>
        <authorList>
            <person name="Klenk H.-P."/>
        </authorList>
    </citation>
    <scope>NUCLEOTIDE SEQUENCE [LARGE SCALE GENOMIC DNA]</scope>
    <source>
        <strain evidence="2 3">DSM 45301</strain>
    </source>
</reference>
<dbReference type="PRINTS" id="PR00111">
    <property type="entry name" value="ABHYDROLASE"/>
</dbReference>
<organism evidence="2 3">
    <name type="scientific">Pseudonocardia kunmingensis</name>
    <dbReference type="NCBI Taxonomy" id="630975"/>
    <lineage>
        <taxon>Bacteria</taxon>
        <taxon>Bacillati</taxon>
        <taxon>Actinomycetota</taxon>
        <taxon>Actinomycetes</taxon>
        <taxon>Pseudonocardiales</taxon>
        <taxon>Pseudonocardiaceae</taxon>
        <taxon>Pseudonocardia</taxon>
    </lineage>
</organism>
<dbReference type="RefSeq" id="WP_142055251.1">
    <property type="nucleotide sequence ID" value="NZ_VFPA01000002.1"/>
</dbReference>
<evidence type="ECO:0000259" key="1">
    <source>
        <dbReference type="Pfam" id="PF12697"/>
    </source>
</evidence>
<sequence length="301" mass="31815">MGADDEFSMLADNAAEVGLAWTGPPAVRREGTDVGDGRRVSALRWGDAAPRAVFLHGGGQNAHTWDTVVLALGIPALAVDLPGHGHSDWRADRDYGPWAAAEAVAPAVRRWAPQAEVVVGMSLGGLTTIRLAAAAPDVVRRAVVVDVTPSVLRRTPAMSRAQRGTTALIGDGGVFATREEMVERAVAAAPQRPRSSLARGVVHNSRQRADGRWEWRYDRQGGPGDYTPLWADLGAATVPMTLVRGGDSAFVSDEDAEEFRLRRPGAEVHVVPAAGHSVQSDQPLALAGIIRSALASATPQN</sequence>
<dbReference type="EMBL" id="VFPA01000002">
    <property type="protein sequence ID" value="TQM11250.1"/>
    <property type="molecule type" value="Genomic_DNA"/>
</dbReference>
<feature type="domain" description="AB hydrolase-1" evidence="1">
    <location>
        <begin position="53"/>
        <end position="287"/>
    </location>
</feature>
<dbReference type="SUPFAM" id="SSF53474">
    <property type="entry name" value="alpha/beta-Hydrolases"/>
    <property type="match status" value="1"/>
</dbReference>
<keyword evidence="3" id="KW-1185">Reference proteome</keyword>
<proteinExistence type="predicted"/>
<dbReference type="PANTHER" id="PTHR43194">
    <property type="entry name" value="HYDROLASE ALPHA/BETA FOLD FAMILY"/>
    <property type="match status" value="1"/>
</dbReference>
<dbReference type="OrthoDB" id="9804819at2"/>
<dbReference type="Pfam" id="PF12697">
    <property type="entry name" value="Abhydrolase_6"/>
    <property type="match status" value="1"/>
</dbReference>
<dbReference type="Proteomes" id="UP000315677">
    <property type="component" value="Unassembled WGS sequence"/>
</dbReference>
<dbReference type="InterPro" id="IPR050228">
    <property type="entry name" value="Carboxylesterase_BioH"/>
</dbReference>
<protein>
    <submittedName>
        <fullName evidence="2">Pimeloyl-ACP methyl ester carboxylesterase</fullName>
    </submittedName>
</protein>
<dbReference type="Gene3D" id="3.40.50.1820">
    <property type="entry name" value="alpha/beta hydrolase"/>
    <property type="match status" value="1"/>
</dbReference>
<dbReference type="InterPro" id="IPR029058">
    <property type="entry name" value="AB_hydrolase_fold"/>
</dbReference>
<accession>A0A543DPI5</accession>
<gene>
    <name evidence="2" type="ORF">FB558_3807</name>
</gene>
<dbReference type="PANTHER" id="PTHR43194:SF2">
    <property type="entry name" value="PEROXISOMAL MEMBRANE PROTEIN LPX1"/>
    <property type="match status" value="1"/>
</dbReference>
<dbReference type="GO" id="GO:0003824">
    <property type="term" value="F:catalytic activity"/>
    <property type="evidence" value="ECO:0007669"/>
    <property type="project" value="UniProtKB-ARBA"/>
</dbReference>
<evidence type="ECO:0000313" key="2">
    <source>
        <dbReference type="EMBL" id="TQM11250.1"/>
    </source>
</evidence>
<comment type="caution">
    <text evidence="2">The sequence shown here is derived from an EMBL/GenBank/DDBJ whole genome shotgun (WGS) entry which is preliminary data.</text>
</comment>
<dbReference type="AlphaFoldDB" id="A0A543DPI5"/>
<evidence type="ECO:0000313" key="3">
    <source>
        <dbReference type="Proteomes" id="UP000315677"/>
    </source>
</evidence>
<dbReference type="InterPro" id="IPR000073">
    <property type="entry name" value="AB_hydrolase_1"/>
</dbReference>
<name>A0A543DPI5_9PSEU</name>